<feature type="transmembrane region" description="Helical" evidence="6">
    <location>
        <begin position="231"/>
        <end position="249"/>
    </location>
</feature>
<comment type="caution">
    <text evidence="7">The sequence shown here is derived from an EMBL/GenBank/DDBJ whole genome shotgun (WGS) entry which is preliminary data.</text>
</comment>
<keyword evidence="4 6" id="KW-1133">Transmembrane helix</keyword>
<accession>A0ABQ2CW77</accession>
<organism evidence="7 8">
    <name type="scientific">Deinococcus roseus</name>
    <dbReference type="NCBI Taxonomy" id="392414"/>
    <lineage>
        <taxon>Bacteria</taxon>
        <taxon>Thermotogati</taxon>
        <taxon>Deinococcota</taxon>
        <taxon>Deinococci</taxon>
        <taxon>Deinococcales</taxon>
        <taxon>Deinococcaceae</taxon>
        <taxon>Deinococcus</taxon>
    </lineage>
</organism>
<feature type="transmembrane region" description="Helical" evidence="6">
    <location>
        <begin position="175"/>
        <end position="200"/>
    </location>
</feature>
<proteinExistence type="predicted"/>
<reference evidence="8" key="1">
    <citation type="journal article" date="2019" name="Int. J. Syst. Evol. Microbiol.">
        <title>The Global Catalogue of Microorganisms (GCM) 10K type strain sequencing project: providing services to taxonomists for standard genome sequencing and annotation.</title>
        <authorList>
            <consortium name="The Broad Institute Genomics Platform"/>
            <consortium name="The Broad Institute Genome Sequencing Center for Infectious Disease"/>
            <person name="Wu L."/>
            <person name="Ma J."/>
        </authorList>
    </citation>
    <scope>NUCLEOTIDE SEQUENCE [LARGE SCALE GENOMIC DNA]</scope>
    <source>
        <strain evidence="8">JCM 14370</strain>
    </source>
</reference>
<dbReference type="Proteomes" id="UP000632222">
    <property type="component" value="Unassembled WGS sequence"/>
</dbReference>
<feature type="transmembrane region" description="Helical" evidence="6">
    <location>
        <begin position="136"/>
        <end position="155"/>
    </location>
</feature>
<dbReference type="EMBL" id="BMOD01000003">
    <property type="protein sequence ID" value="GGJ26991.1"/>
    <property type="molecule type" value="Genomic_DNA"/>
</dbReference>
<keyword evidence="3 6" id="KW-0812">Transmembrane</keyword>
<dbReference type="RefSeq" id="WP_189001237.1">
    <property type="nucleotide sequence ID" value="NZ_BMOD01000003.1"/>
</dbReference>
<evidence type="ECO:0000313" key="7">
    <source>
        <dbReference type="EMBL" id="GGJ26991.1"/>
    </source>
</evidence>
<keyword evidence="5 6" id="KW-0472">Membrane</keyword>
<keyword evidence="2" id="KW-1003">Cell membrane</keyword>
<dbReference type="PANTHER" id="PTHR32196">
    <property type="entry name" value="ABC TRANSPORTER PERMEASE PROTEIN YPHD-RELATED-RELATED"/>
    <property type="match status" value="1"/>
</dbReference>
<keyword evidence="8" id="KW-1185">Reference proteome</keyword>
<evidence type="ECO:0000256" key="1">
    <source>
        <dbReference type="ARBA" id="ARBA00004651"/>
    </source>
</evidence>
<evidence type="ECO:0000256" key="2">
    <source>
        <dbReference type="ARBA" id="ARBA00022475"/>
    </source>
</evidence>
<sequence length="332" mass="34755">MSQPEVKTTPASPRFRFDVLSYGPLLGLILLCIVGAVLNPDFATWGNISNVLTRTSLVGIIAIGATFVIISGGIDLSVGSLLALQSGVMILTLNHLVGSMGASVPTLLLGLLAAVVAGFVVGLLHGLLITRGRIEAFIVTLGTAAIFRAVLTELAQGGTLTFQNSKLADLYSPVYYAAPLGIPIPIVVFLAVALIAGLILNRTPFGRYVQAIGSNEQVARYATIRVDQVKVWVYVFQALCVTIATILYVPRLGSASNSTGLGFELEAIAAVIIGGTSLRGGNGKIFGTVIGAILLTTIGNVLNITSLISEYLNPAVQGVVIIIVAFLQRNRK</sequence>
<protein>
    <submittedName>
        <fullName evidence="7">ABC transporter permease</fullName>
    </submittedName>
</protein>
<feature type="transmembrane region" description="Helical" evidence="6">
    <location>
        <begin position="20"/>
        <end position="38"/>
    </location>
</feature>
<evidence type="ECO:0000256" key="4">
    <source>
        <dbReference type="ARBA" id="ARBA00022989"/>
    </source>
</evidence>
<dbReference type="CDD" id="cd06579">
    <property type="entry name" value="TM_PBP1_transp_AraH_like"/>
    <property type="match status" value="1"/>
</dbReference>
<dbReference type="Pfam" id="PF02653">
    <property type="entry name" value="BPD_transp_2"/>
    <property type="match status" value="1"/>
</dbReference>
<dbReference type="PANTHER" id="PTHR32196:SF72">
    <property type="entry name" value="RIBOSE IMPORT PERMEASE PROTEIN RBSC"/>
    <property type="match status" value="1"/>
</dbReference>
<evidence type="ECO:0000256" key="5">
    <source>
        <dbReference type="ARBA" id="ARBA00023136"/>
    </source>
</evidence>
<evidence type="ECO:0000256" key="6">
    <source>
        <dbReference type="SAM" id="Phobius"/>
    </source>
</evidence>
<comment type="subcellular location">
    <subcellularLocation>
        <location evidence="1">Cell membrane</location>
        <topology evidence="1">Multi-pass membrane protein</topology>
    </subcellularLocation>
</comment>
<name>A0ABQ2CW77_9DEIO</name>
<feature type="transmembrane region" description="Helical" evidence="6">
    <location>
        <begin position="311"/>
        <end position="327"/>
    </location>
</feature>
<evidence type="ECO:0000313" key="8">
    <source>
        <dbReference type="Proteomes" id="UP000632222"/>
    </source>
</evidence>
<feature type="transmembrane region" description="Helical" evidence="6">
    <location>
        <begin position="285"/>
        <end position="305"/>
    </location>
</feature>
<evidence type="ECO:0000256" key="3">
    <source>
        <dbReference type="ARBA" id="ARBA00022692"/>
    </source>
</evidence>
<gene>
    <name evidence="7" type="ORF">GCM10008938_11390</name>
</gene>
<feature type="transmembrane region" description="Helical" evidence="6">
    <location>
        <begin position="58"/>
        <end position="84"/>
    </location>
</feature>
<feature type="transmembrane region" description="Helical" evidence="6">
    <location>
        <begin position="104"/>
        <end position="124"/>
    </location>
</feature>
<dbReference type="InterPro" id="IPR001851">
    <property type="entry name" value="ABC_transp_permease"/>
</dbReference>